<dbReference type="PANTHER" id="PTHR31087:SF58">
    <property type="entry name" value="OS07G0230700 PROTEIN"/>
    <property type="match status" value="1"/>
</dbReference>
<dbReference type="KEGG" id="adu:107485149"/>
<dbReference type="InterPro" id="IPR025659">
    <property type="entry name" value="Tubby-like_C"/>
</dbReference>
<name>A0A6P4D5F6_ARADU</name>
<comment type="similarity">
    <text evidence="1">Belongs to the LOR family.</text>
</comment>
<proteinExistence type="inferred from homology"/>
<dbReference type="Pfam" id="PF04525">
    <property type="entry name" value="LOR"/>
    <property type="match status" value="1"/>
</dbReference>
<dbReference type="InterPro" id="IPR038595">
    <property type="entry name" value="LOR_sf"/>
</dbReference>
<dbReference type="GeneID" id="107485149"/>
<gene>
    <name evidence="3" type="primary">LOC107485149</name>
</gene>
<evidence type="ECO:0000256" key="1">
    <source>
        <dbReference type="ARBA" id="ARBA00005437"/>
    </source>
</evidence>
<dbReference type="InterPro" id="IPR007612">
    <property type="entry name" value="LOR"/>
</dbReference>
<reference evidence="2" key="1">
    <citation type="journal article" date="2016" name="Nat. Genet.">
        <title>The genome sequences of Arachis duranensis and Arachis ipaensis, the diploid ancestors of cultivated peanut.</title>
        <authorList>
            <person name="Bertioli D.J."/>
            <person name="Cannon S.B."/>
            <person name="Froenicke L."/>
            <person name="Huang G."/>
            <person name="Farmer A.D."/>
            <person name="Cannon E.K."/>
            <person name="Liu X."/>
            <person name="Gao D."/>
            <person name="Clevenger J."/>
            <person name="Dash S."/>
            <person name="Ren L."/>
            <person name="Moretzsohn M.C."/>
            <person name="Shirasawa K."/>
            <person name="Huang W."/>
            <person name="Vidigal B."/>
            <person name="Abernathy B."/>
            <person name="Chu Y."/>
            <person name="Niederhuth C.E."/>
            <person name="Umale P."/>
            <person name="Araujo A.C."/>
            <person name="Kozik A."/>
            <person name="Kim K.D."/>
            <person name="Burow M.D."/>
            <person name="Varshney R.K."/>
            <person name="Wang X."/>
            <person name="Zhang X."/>
            <person name="Barkley N."/>
            <person name="Guimaraes P.M."/>
            <person name="Isobe S."/>
            <person name="Guo B."/>
            <person name="Liao B."/>
            <person name="Stalker H.T."/>
            <person name="Schmitz R.J."/>
            <person name="Scheffler B.E."/>
            <person name="Leal-Bertioli S.C."/>
            <person name="Xun X."/>
            <person name="Jackson S.A."/>
            <person name="Michelmore R."/>
            <person name="Ozias-Akins P."/>
        </authorList>
    </citation>
    <scope>NUCLEOTIDE SEQUENCE [LARGE SCALE GENOMIC DNA]</scope>
    <source>
        <strain evidence="2">cv. V14167</strain>
    </source>
</reference>
<reference evidence="3" key="2">
    <citation type="submission" date="2025-08" db="UniProtKB">
        <authorList>
            <consortium name="RefSeq"/>
        </authorList>
    </citation>
    <scope>IDENTIFICATION</scope>
    <source>
        <tissue evidence="3">Whole plant</tissue>
    </source>
</reference>
<keyword evidence="2" id="KW-1185">Reference proteome</keyword>
<accession>A0A6P4D5F6</accession>
<dbReference type="Proteomes" id="UP000515211">
    <property type="component" value="Chromosome 4"/>
</dbReference>
<dbReference type="SUPFAM" id="SSF54518">
    <property type="entry name" value="Tubby C-terminal domain-like"/>
    <property type="match status" value="1"/>
</dbReference>
<dbReference type="PANTHER" id="PTHR31087">
    <property type="match status" value="1"/>
</dbReference>
<evidence type="ECO:0000313" key="2">
    <source>
        <dbReference type="Proteomes" id="UP000515211"/>
    </source>
</evidence>
<dbReference type="OrthoDB" id="1416252at2759"/>
<evidence type="ECO:0000313" key="3">
    <source>
        <dbReference type="RefSeq" id="XP_015961151.1"/>
    </source>
</evidence>
<organism evidence="2 3">
    <name type="scientific">Arachis duranensis</name>
    <name type="common">Wild peanut</name>
    <dbReference type="NCBI Taxonomy" id="130453"/>
    <lineage>
        <taxon>Eukaryota</taxon>
        <taxon>Viridiplantae</taxon>
        <taxon>Streptophyta</taxon>
        <taxon>Embryophyta</taxon>
        <taxon>Tracheophyta</taxon>
        <taxon>Spermatophyta</taxon>
        <taxon>Magnoliopsida</taxon>
        <taxon>eudicotyledons</taxon>
        <taxon>Gunneridae</taxon>
        <taxon>Pentapetalae</taxon>
        <taxon>rosids</taxon>
        <taxon>fabids</taxon>
        <taxon>Fabales</taxon>
        <taxon>Fabaceae</taxon>
        <taxon>Papilionoideae</taxon>
        <taxon>50 kb inversion clade</taxon>
        <taxon>dalbergioids sensu lato</taxon>
        <taxon>Dalbergieae</taxon>
        <taxon>Pterocarpus clade</taxon>
        <taxon>Arachis</taxon>
    </lineage>
</organism>
<dbReference type="Gene3D" id="2.40.160.200">
    <property type="entry name" value="LURP1-related"/>
    <property type="match status" value="1"/>
</dbReference>
<dbReference type="RefSeq" id="XP_015961151.1">
    <property type="nucleotide sequence ID" value="XM_016105665.3"/>
</dbReference>
<protein>
    <submittedName>
        <fullName evidence="3">Protein LURP-one-related 10-like</fullName>
    </submittedName>
</protein>
<dbReference type="AlphaFoldDB" id="A0A6P4D5F6"/>
<sequence>MGTELISIINTKYCKPASINIKIETDKGVAYINNEVIFRIHEPSFSLEDRRVIYDVSGNPVFTLSKKIISMHDRWRVFKGQSTNSSDLLFSAKRSTFLIPEKKNIDLNVYLAKNTKESVWDFKVCAGAEKRSCDICAHGSSTLLAKMTKNKEAFEVEVQPNVDYGFIVALLTIVDEIKHTESSSTNYNDEVKVAEAALNTISVGANTYNNNNIVTTLDDDTNGEAG</sequence>